<gene>
    <name evidence="3" type="ORF">NCTC10911_00675</name>
</gene>
<dbReference type="Gene3D" id="6.10.30.10">
    <property type="match status" value="1"/>
</dbReference>
<dbReference type="RefSeq" id="WP_010929743.1">
    <property type="nucleotide sequence ID" value="NZ_AP024746.1"/>
</dbReference>
<dbReference type="AlphaFoldDB" id="A0A0E8EFW7"/>
<dbReference type="EMBL" id="UFTT01000002">
    <property type="protein sequence ID" value="SUV63671.1"/>
    <property type="molecule type" value="Genomic_DNA"/>
</dbReference>
<evidence type="ECO:0000259" key="2">
    <source>
        <dbReference type="Pfam" id="PF12172"/>
    </source>
</evidence>
<evidence type="ECO:0000313" key="4">
    <source>
        <dbReference type="Proteomes" id="UP000255014"/>
    </source>
</evidence>
<reference evidence="3 4" key="1">
    <citation type="submission" date="2018-06" db="EMBL/GenBank/DDBJ databases">
        <authorList>
            <consortium name="Pathogen Informatics"/>
            <person name="Doyle S."/>
        </authorList>
    </citation>
    <scope>NUCLEOTIDE SEQUENCE [LARGE SCALE GENOMIC DNA]</scope>
    <source>
        <strain evidence="3 4">NCTC10911</strain>
    </source>
</reference>
<dbReference type="PANTHER" id="PTHR34075">
    <property type="entry name" value="BLR3430 PROTEIN"/>
    <property type="match status" value="1"/>
</dbReference>
<feature type="domain" description="ChsH2 C-terminal OB-fold" evidence="1">
    <location>
        <begin position="63"/>
        <end position="121"/>
    </location>
</feature>
<evidence type="ECO:0000259" key="1">
    <source>
        <dbReference type="Pfam" id="PF01796"/>
    </source>
</evidence>
<dbReference type="InterPro" id="IPR052513">
    <property type="entry name" value="Thioester_dehydratase-like"/>
</dbReference>
<dbReference type="InterPro" id="IPR012340">
    <property type="entry name" value="NA-bd_OB-fold"/>
</dbReference>
<protein>
    <submittedName>
        <fullName evidence="3">Predicted nucleic-acid-binding protein containing a Zn-ribbon</fullName>
    </submittedName>
</protein>
<dbReference type="InterPro" id="IPR022002">
    <property type="entry name" value="ChsH2_Znr"/>
</dbReference>
<sequence>MNIENPAPILDQDPYVQAYPETRAFWEAAAQGRFVLPRCRDCGQSHWYPRGLCPLCGSTALEWQDAAGTGTLYSYSVMRAAPQPYAIAYVQLAEGPLVLTNIVDSDLERLRIGQPVRVAFQRTQEGRSAPVFVALAD</sequence>
<dbReference type="SUPFAM" id="SSF50249">
    <property type="entry name" value="Nucleic acid-binding proteins"/>
    <property type="match status" value="1"/>
</dbReference>
<dbReference type="OMA" id="RARLYTW"/>
<organism evidence="3 4">
    <name type="scientific">Bordetella pertussis</name>
    <dbReference type="NCBI Taxonomy" id="520"/>
    <lineage>
        <taxon>Bacteria</taxon>
        <taxon>Pseudomonadati</taxon>
        <taxon>Pseudomonadota</taxon>
        <taxon>Betaproteobacteria</taxon>
        <taxon>Burkholderiales</taxon>
        <taxon>Alcaligenaceae</taxon>
        <taxon>Bordetella</taxon>
    </lineage>
</organism>
<dbReference type="InterPro" id="IPR002878">
    <property type="entry name" value="ChsH2_C"/>
</dbReference>
<proteinExistence type="predicted"/>
<dbReference type="GeneID" id="69603417"/>
<feature type="domain" description="ChsH2 rubredoxin-like zinc ribbon" evidence="2">
    <location>
        <begin position="26"/>
        <end position="62"/>
    </location>
</feature>
<accession>A0A0E8EFW7</accession>
<dbReference type="Pfam" id="PF01796">
    <property type="entry name" value="OB_ChsH2_C"/>
    <property type="match status" value="1"/>
</dbReference>
<evidence type="ECO:0000313" key="3">
    <source>
        <dbReference type="EMBL" id="SUV63671.1"/>
    </source>
</evidence>
<dbReference type="PANTHER" id="PTHR34075:SF5">
    <property type="entry name" value="BLR3430 PROTEIN"/>
    <property type="match status" value="1"/>
</dbReference>
<dbReference type="Pfam" id="PF12172">
    <property type="entry name" value="zf-ChsH2"/>
    <property type="match status" value="1"/>
</dbReference>
<name>A0A0E8EFW7_BORPT</name>
<dbReference type="Proteomes" id="UP000255014">
    <property type="component" value="Unassembled WGS sequence"/>
</dbReference>